<dbReference type="Proteomes" id="UP000830401">
    <property type="component" value="Plasmid unnamed3"/>
</dbReference>
<proteinExistence type="predicted"/>
<evidence type="ECO:0000313" key="2">
    <source>
        <dbReference type="EMBL" id="UOQ69097.1"/>
    </source>
</evidence>
<keyword evidence="2" id="KW-0614">Plasmid</keyword>
<feature type="transmembrane region" description="Helical" evidence="1">
    <location>
        <begin position="39"/>
        <end position="59"/>
    </location>
</feature>
<keyword evidence="1" id="KW-1133">Transmembrane helix</keyword>
<name>A0ABY4GEC2_9BACT</name>
<protein>
    <submittedName>
        <fullName evidence="2">Uncharacterized protein</fullName>
    </submittedName>
</protein>
<accession>A0ABY4GEC2</accession>
<keyword evidence="1" id="KW-0472">Membrane</keyword>
<feature type="transmembrane region" description="Helical" evidence="1">
    <location>
        <begin position="80"/>
        <end position="101"/>
    </location>
</feature>
<geneLocation type="plasmid" evidence="2 3">
    <name>unnamed3</name>
</geneLocation>
<evidence type="ECO:0000313" key="3">
    <source>
        <dbReference type="Proteomes" id="UP000830401"/>
    </source>
</evidence>
<keyword evidence="3" id="KW-1185">Reference proteome</keyword>
<organism evidence="2 3">
    <name type="scientific">Hymenobacter volaticus</name>
    <dbReference type="NCBI Taxonomy" id="2932254"/>
    <lineage>
        <taxon>Bacteria</taxon>
        <taxon>Pseudomonadati</taxon>
        <taxon>Bacteroidota</taxon>
        <taxon>Cytophagia</taxon>
        <taxon>Cytophagales</taxon>
        <taxon>Hymenobacteraceae</taxon>
        <taxon>Hymenobacter</taxon>
    </lineage>
</organism>
<keyword evidence="1" id="KW-0812">Transmembrane</keyword>
<gene>
    <name evidence="2" type="ORF">MUN86_26735</name>
</gene>
<dbReference type="EMBL" id="CP095064">
    <property type="protein sequence ID" value="UOQ69097.1"/>
    <property type="molecule type" value="Genomic_DNA"/>
</dbReference>
<feature type="transmembrane region" description="Helical" evidence="1">
    <location>
        <begin position="12"/>
        <end position="33"/>
    </location>
</feature>
<evidence type="ECO:0000256" key="1">
    <source>
        <dbReference type="SAM" id="Phobius"/>
    </source>
</evidence>
<sequence>MATPAPFAWPALYLNLSLNLFGLLTIGLCNIRHQYCEVLATYLYGALFLGVPLFGLTLWGAPSGTFTRPRLAQARRYRRVFLLNLRIVAVFFIPAIVAVFLN</sequence>
<dbReference type="RefSeq" id="WP_245126851.1">
    <property type="nucleotide sequence ID" value="NZ_CP095064.1"/>
</dbReference>
<reference evidence="2" key="1">
    <citation type="submission" date="2022-04" db="EMBL/GenBank/DDBJ databases">
        <title>Hymenobacter sp. isolated from the air.</title>
        <authorList>
            <person name="Won M."/>
            <person name="Lee C.-M."/>
            <person name="Woen H.-Y."/>
            <person name="Kwon S.-W."/>
        </authorList>
    </citation>
    <scope>NUCLEOTIDE SEQUENCE</scope>
    <source>
        <strain evidence="2">5420S-77</strain>
        <plasmid evidence="2">unnamed3</plasmid>
    </source>
</reference>